<reference evidence="2" key="2">
    <citation type="journal article" date="2019" name="IMA Fungus">
        <title>Genome sequencing and comparison of five Tilletia species to identify candidate genes for the detection of regulated species infecting wheat.</title>
        <authorList>
            <person name="Nguyen H.D.T."/>
            <person name="Sultana T."/>
            <person name="Kesanakurti P."/>
            <person name="Hambleton S."/>
        </authorList>
    </citation>
    <scope>NUCLEOTIDE SEQUENCE</scope>
    <source>
        <strain evidence="2">DAOMC 236416</strain>
    </source>
</reference>
<dbReference type="EMBL" id="LWDF02000071">
    <property type="protein sequence ID" value="KAE8258414.1"/>
    <property type="molecule type" value="Genomic_DNA"/>
</dbReference>
<comment type="caution">
    <text evidence="2">The sequence shown here is derived from an EMBL/GenBank/DDBJ whole genome shotgun (WGS) entry which is preliminary data.</text>
</comment>
<reference evidence="2" key="1">
    <citation type="submission" date="2016-04" db="EMBL/GenBank/DDBJ databases">
        <authorList>
            <person name="Nguyen H.D."/>
            <person name="Samba Siva P."/>
            <person name="Cullis J."/>
            <person name="Levesque C.A."/>
            <person name="Hambleton S."/>
        </authorList>
    </citation>
    <scope>NUCLEOTIDE SEQUENCE</scope>
    <source>
        <strain evidence="2">DAOMC 236416</strain>
    </source>
</reference>
<gene>
    <name evidence="2" type="ORF">A4X13_0g1697</name>
</gene>
<evidence type="ECO:0000313" key="3">
    <source>
        <dbReference type="Proteomes" id="UP000077521"/>
    </source>
</evidence>
<organism evidence="2 3">
    <name type="scientific">Tilletia indica</name>
    <dbReference type="NCBI Taxonomy" id="43049"/>
    <lineage>
        <taxon>Eukaryota</taxon>
        <taxon>Fungi</taxon>
        <taxon>Dikarya</taxon>
        <taxon>Basidiomycota</taxon>
        <taxon>Ustilaginomycotina</taxon>
        <taxon>Exobasidiomycetes</taxon>
        <taxon>Tilletiales</taxon>
        <taxon>Tilletiaceae</taxon>
        <taxon>Tilletia</taxon>
    </lineage>
</organism>
<dbReference type="AlphaFoldDB" id="A0A177TXQ1"/>
<feature type="compositionally biased region" description="Basic and acidic residues" evidence="1">
    <location>
        <begin position="155"/>
        <end position="167"/>
    </location>
</feature>
<dbReference type="OrthoDB" id="337581at2759"/>
<sequence length="196" mass="21018">MSATAALFTIYHRILASIGSAQDLTDESIVALFQLFDENLIQALYLVDRGAVRLVQLPTPDEKTHPASSLLAEVQSRHPEPTRFVHFSPQAATSTMHGWCECAEFALVSGGARGSSTGPHTLPLPVCVHLLAADLALRTGRMITSSSHSASASETARRRGSGDDGRSASETQQELFERLMRPFTNSAAPTGHAPHS</sequence>
<feature type="region of interest" description="Disordered" evidence="1">
    <location>
        <begin position="144"/>
        <end position="196"/>
    </location>
</feature>
<evidence type="ECO:0000256" key="1">
    <source>
        <dbReference type="SAM" id="MobiDB-lite"/>
    </source>
</evidence>
<proteinExistence type="predicted"/>
<dbReference type="Proteomes" id="UP000077521">
    <property type="component" value="Unassembled WGS sequence"/>
</dbReference>
<protein>
    <submittedName>
        <fullName evidence="2">Uncharacterized protein</fullName>
    </submittedName>
</protein>
<accession>A0A177TXQ1</accession>
<name>A0A177TXQ1_9BASI</name>
<keyword evidence="3" id="KW-1185">Reference proteome</keyword>
<evidence type="ECO:0000313" key="2">
    <source>
        <dbReference type="EMBL" id="KAE8258414.1"/>
    </source>
</evidence>
<feature type="compositionally biased region" description="Low complexity" evidence="1">
    <location>
        <begin position="145"/>
        <end position="154"/>
    </location>
</feature>